<dbReference type="PANTHER" id="PTHR10285">
    <property type="entry name" value="URIDINE KINASE"/>
    <property type="match status" value="1"/>
</dbReference>
<dbReference type="InterPro" id="IPR003593">
    <property type="entry name" value="AAA+_ATPase"/>
</dbReference>
<evidence type="ECO:0000313" key="3">
    <source>
        <dbReference type="Proteomes" id="UP000462760"/>
    </source>
</evidence>
<evidence type="ECO:0000259" key="1">
    <source>
        <dbReference type="SMART" id="SM00382"/>
    </source>
</evidence>
<dbReference type="Pfam" id="PF00485">
    <property type="entry name" value="PRK"/>
    <property type="match status" value="1"/>
</dbReference>
<organism evidence="2 3">
    <name type="scientific">Anaerosalibacter bizertensis</name>
    <dbReference type="NCBI Taxonomy" id="932217"/>
    <lineage>
        <taxon>Bacteria</taxon>
        <taxon>Bacillati</taxon>
        <taxon>Bacillota</taxon>
        <taxon>Tissierellia</taxon>
        <taxon>Tissierellales</taxon>
        <taxon>Sporanaerobacteraceae</taxon>
        <taxon>Anaerosalibacter</taxon>
    </lineage>
</organism>
<reference evidence="2 3" key="1">
    <citation type="submission" date="2019-08" db="EMBL/GenBank/DDBJ databases">
        <title>In-depth cultivation of the pig gut microbiome towards novel bacterial diversity and tailored functional studies.</title>
        <authorList>
            <person name="Wylensek D."/>
            <person name="Hitch T.C.A."/>
            <person name="Clavel T."/>
        </authorList>
    </citation>
    <scope>NUCLEOTIDE SEQUENCE [LARGE SCALE GENOMIC DNA]</scope>
    <source>
        <strain evidence="2 3">Med78-601-WT-4W-RMD-3</strain>
    </source>
</reference>
<dbReference type="InterPro" id="IPR006083">
    <property type="entry name" value="PRK/URK"/>
</dbReference>
<keyword evidence="2" id="KW-0418">Kinase</keyword>
<dbReference type="OrthoDB" id="9764644at2"/>
<dbReference type="SUPFAM" id="SSF55186">
    <property type="entry name" value="ThrRS/AlaRS common domain"/>
    <property type="match status" value="1"/>
</dbReference>
<keyword evidence="2" id="KW-0808">Transferase</keyword>
<dbReference type="SMART" id="SM00382">
    <property type="entry name" value="AAA"/>
    <property type="match status" value="1"/>
</dbReference>
<gene>
    <name evidence="2" type="ORF">FYJ27_04980</name>
</gene>
<dbReference type="InterPro" id="IPR027417">
    <property type="entry name" value="P-loop_NTPase"/>
</dbReference>
<dbReference type="Proteomes" id="UP000462760">
    <property type="component" value="Unassembled WGS sequence"/>
</dbReference>
<dbReference type="RefSeq" id="WP_154483763.1">
    <property type="nucleotide sequence ID" value="NZ_VULR01000005.1"/>
</dbReference>
<evidence type="ECO:0000313" key="2">
    <source>
        <dbReference type="EMBL" id="MSS43087.1"/>
    </source>
</evidence>
<dbReference type="CDD" id="cd02028">
    <property type="entry name" value="UMPK_like"/>
    <property type="match status" value="1"/>
</dbReference>
<name>A0A844FGC7_9FIRM</name>
<feature type="domain" description="AAA+ ATPase" evidence="1">
    <location>
        <begin position="285"/>
        <end position="446"/>
    </location>
</feature>
<dbReference type="GO" id="GO:0005524">
    <property type="term" value="F:ATP binding"/>
    <property type="evidence" value="ECO:0007669"/>
    <property type="project" value="InterPro"/>
</dbReference>
<dbReference type="Gene3D" id="3.30.980.10">
    <property type="entry name" value="Threonyl-trna Synthetase, Chain A, domain 2"/>
    <property type="match status" value="1"/>
</dbReference>
<dbReference type="EMBL" id="VULR01000005">
    <property type="protein sequence ID" value="MSS43087.1"/>
    <property type="molecule type" value="Genomic_DNA"/>
</dbReference>
<protein>
    <submittedName>
        <fullName evidence="2">Nucleoside kinase</fullName>
    </submittedName>
</protein>
<dbReference type="InterPro" id="IPR018163">
    <property type="entry name" value="Thr/Ala-tRNA-synth_IIc_edit"/>
</dbReference>
<dbReference type="GO" id="GO:0016301">
    <property type="term" value="F:kinase activity"/>
    <property type="evidence" value="ECO:0007669"/>
    <property type="project" value="UniProtKB-KW"/>
</dbReference>
<accession>A0A844FGC7</accession>
<dbReference type="AlphaFoldDB" id="A0A844FGC7"/>
<dbReference type="Gene3D" id="3.40.50.300">
    <property type="entry name" value="P-loop containing nucleotide triphosphate hydrolases"/>
    <property type="match status" value="1"/>
</dbReference>
<proteinExistence type="predicted"/>
<comment type="caution">
    <text evidence="2">The sequence shown here is derived from an EMBL/GenBank/DDBJ whole genome shotgun (WGS) entry which is preliminary data.</text>
</comment>
<dbReference type="SUPFAM" id="SSF52540">
    <property type="entry name" value="P-loop containing nucleoside triphosphate hydrolases"/>
    <property type="match status" value="1"/>
</dbReference>
<sequence length="551" mass="63789">MEKIKLLIEGKGEVSVDKGSTLEKVAKLVYGEEYKKYLGARIDNEIFLLTDKIEDGKKIKFLDISDRDGHKIYIRTLSVIYIKACEELFPGCNVNIEHSLGEGLYTEIKKGKAINFKEINKIKEKMEEIIKEDKPILREKIKREEAIKLFEEKGYIDKVNLYKHVDKEEIHIYRIDDHIDSFYGYLAPSTGYVQVFDLKYYYPGAILLPPSENNGFTVPEFVEQRQLAKVFKETEDWVDILDLGYLGTLNDTIVDGSVDEVIRVSEALHEKKIANIADEICEDDNINLILIAGPSSSGKTTFAHRLAVQLKVNGKRPISISVDDYFVNREDTPRNEFGEYDFEALEAIDIKLFNEDLIKLLEGEEVELPKFNFVKGVREPSGKIVKVDEEHPIIVEGIHCLNSKLTRDIPEKNKFKIYVSALTQLNVDAHNRIPTTDTRLIRRIVRDNKYRGNDVKRTFKLWELVRKGEEENIFPYQEEADIMFNSSLVYELSVLKKYIEPQLKTIDKNSEYYSESKRLLKFLEYFKDIEDESIIPPTSILREFIGGSCFK</sequence>